<keyword evidence="2" id="KW-0812">Transmembrane</keyword>
<dbReference type="PANTHER" id="PTHR21377">
    <property type="entry name" value="PROTEIN FAM210B, MITOCHONDRIAL"/>
    <property type="match status" value="1"/>
</dbReference>
<dbReference type="PANTHER" id="PTHR21377:SF20">
    <property type="entry name" value="OS04G0416000 PROTEIN"/>
    <property type="match status" value="1"/>
</dbReference>
<gene>
    <name evidence="4" type="ORF">FCM35_KLT18193</name>
</gene>
<evidence type="ECO:0000256" key="2">
    <source>
        <dbReference type="SAM" id="Phobius"/>
    </source>
</evidence>
<proteinExistence type="predicted"/>
<dbReference type="OrthoDB" id="426386at2759"/>
<keyword evidence="5" id="KW-1185">Reference proteome</keyword>
<feature type="region of interest" description="Disordered" evidence="1">
    <location>
        <begin position="72"/>
        <end position="93"/>
    </location>
</feature>
<dbReference type="EMBL" id="SWLB01000006">
    <property type="protein sequence ID" value="KAF3337606.1"/>
    <property type="molecule type" value="Genomic_DNA"/>
</dbReference>
<dbReference type="AlphaFoldDB" id="A0A833REB4"/>
<feature type="transmembrane region" description="Helical" evidence="2">
    <location>
        <begin position="248"/>
        <end position="268"/>
    </location>
</feature>
<protein>
    <submittedName>
        <fullName evidence="4">Protein FAM210B</fullName>
    </submittedName>
</protein>
<dbReference type="InterPro" id="IPR009688">
    <property type="entry name" value="FAM210A/B-like_dom"/>
</dbReference>
<comment type="caution">
    <text evidence="4">The sequence shown here is derived from an EMBL/GenBank/DDBJ whole genome shotgun (WGS) entry which is preliminary data.</text>
</comment>
<keyword evidence="2" id="KW-1133">Transmembrane helix</keyword>
<evidence type="ECO:0000256" key="1">
    <source>
        <dbReference type="SAM" id="MobiDB-lite"/>
    </source>
</evidence>
<accession>A0A833REB4</accession>
<dbReference type="InterPro" id="IPR045866">
    <property type="entry name" value="FAM210A/B-like"/>
</dbReference>
<evidence type="ECO:0000313" key="5">
    <source>
        <dbReference type="Proteomes" id="UP000623129"/>
    </source>
</evidence>
<dbReference type="Pfam" id="PF06916">
    <property type="entry name" value="FAM210A-B_dom"/>
    <property type="match status" value="1"/>
</dbReference>
<keyword evidence="2" id="KW-0472">Membrane</keyword>
<dbReference type="Proteomes" id="UP000623129">
    <property type="component" value="Unassembled WGS sequence"/>
</dbReference>
<evidence type="ECO:0000313" key="4">
    <source>
        <dbReference type="EMBL" id="KAF3337606.1"/>
    </source>
</evidence>
<dbReference type="GO" id="GO:0009507">
    <property type="term" value="C:chloroplast"/>
    <property type="evidence" value="ECO:0007669"/>
    <property type="project" value="TreeGrafter"/>
</dbReference>
<sequence length="333" mass="36353">MRGVWLESPEITLSRVAVYPFQKVAVDAPFVHLSTSEWCYMSLPPSSHLIHPDPKRPKPNLLRFRLQPSISSSLSGDSGQPPKPQTANRPPFEVRTKRPQFGFGLILHPAQISKEPNTESILFTPSLSARSLAVLSSLPSSTPMASRALLLSTVLPSSGQRLFHTKQANQLNPLFPSTRVNGKRVKLQAVQETKEEAKASPSPEEMTEKFGLEYGLWKIFSSKEKDAEGKEKSKTDQAKELLAKYGGAYLATSITLSIISFGLCYFLVTAGIDVHSLLSKIGITTDETGGKVGTFALAYAAHKAASPIRFPPTVALTPIVANWIGKKATKDEK</sequence>
<reference evidence="4" key="1">
    <citation type="submission" date="2020-01" db="EMBL/GenBank/DDBJ databases">
        <title>Genome sequence of Kobresia littledalei, the first chromosome-level genome in the family Cyperaceae.</title>
        <authorList>
            <person name="Qu G."/>
        </authorList>
    </citation>
    <scope>NUCLEOTIDE SEQUENCE</scope>
    <source>
        <strain evidence="4">C.B.Clarke</strain>
        <tissue evidence="4">Leaf</tissue>
    </source>
</reference>
<feature type="domain" description="DUF1279" evidence="3">
    <location>
        <begin position="237"/>
        <end position="319"/>
    </location>
</feature>
<organism evidence="4 5">
    <name type="scientific">Carex littledalei</name>
    <dbReference type="NCBI Taxonomy" id="544730"/>
    <lineage>
        <taxon>Eukaryota</taxon>
        <taxon>Viridiplantae</taxon>
        <taxon>Streptophyta</taxon>
        <taxon>Embryophyta</taxon>
        <taxon>Tracheophyta</taxon>
        <taxon>Spermatophyta</taxon>
        <taxon>Magnoliopsida</taxon>
        <taxon>Liliopsida</taxon>
        <taxon>Poales</taxon>
        <taxon>Cyperaceae</taxon>
        <taxon>Cyperoideae</taxon>
        <taxon>Cariceae</taxon>
        <taxon>Carex</taxon>
        <taxon>Carex subgen. Euthyceras</taxon>
    </lineage>
</organism>
<name>A0A833REB4_9POAL</name>
<evidence type="ECO:0000259" key="3">
    <source>
        <dbReference type="Pfam" id="PF06916"/>
    </source>
</evidence>